<evidence type="ECO:0000313" key="2">
    <source>
        <dbReference type="Proteomes" id="UP000001589"/>
    </source>
</evidence>
<dbReference type="EMBL" id="CP000552">
    <property type="protein sequence ID" value="ABM72900.1"/>
    <property type="molecule type" value="Genomic_DNA"/>
</dbReference>
<accession>A2BYN9</accession>
<dbReference type="STRING" id="167542.P9515_16931"/>
<dbReference type="AlphaFoldDB" id="A2BYN9"/>
<dbReference type="OrthoDB" id="531275at2"/>
<dbReference type="Proteomes" id="UP000001589">
    <property type="component" value="Chromosome"/>
</dbReference>
<dbReference type="InterPro" id="IPR011008">
    <property type="entry name" value="Dimeric_a/b-barrel"/>
</dbReference>
<dbReference type="RefSeq" id="WP_011820992.1">
    <property type="nucleotide sequence ID" value="NC_008817.1"/>
</dbReference>
<dbReference type="eggNOG" id="COG2350">
    <property type="taxonomic scope" value="Bacteria"/>
</dbReference>
<dbReference type="KEGG" id="pmc:P9515_16931"/>
<dbReference type="PANTHER" id="PTHR37828:SF1">
    <property type="entry name" value="YCII-RELATED DOMAIN-CONTAINING PROTEIN"/>
    <property type="match status" value="1"/>
</dbReference>
<sequence>MSIYIKTELIKKEFLTKNDLKHRIINEHINWVKNLNKRGIDIKSGYLVDEFKRPGAGGLLIIEMNTYKDALEIIKNDPMIKNNIVEWKLNEWIDINQLII</sequence>
<dbReference type="HOGENOM" id="CLU_110355_7_1_3"/>
<dbReference type="PANTHER" id="PTHR37828">
    <property type="entry name" value="GSR2449 PROTEIN"/>
    <property type="match status" value="1"/>
</dbReference>
<organism evidence="1 2">
    <name type="scientific">Prochlorococcus marinus (strain MIT 9515)</name>
    <dbReference type="NCBI Taxonomy" id="167542"/>
    <lineage>
        <taxon>Bacteria</taxon>
        <taxon>Bacillati</taxon>
        <taxon>Cyanobacteriota</taxon>
        <taxon>Cyanophyceae</taxon>
        <taxon>Synechococcales</taxon>
        <taxon>Prochlorococcaceae</taxon>
        <taxon>Prochlorococcus</taxon>
    </lineage>
</organism>
<dbReference type="GeneID" id="60200779"/>
<evidence type="ECO:0000313" key="1">
    <source>
        <dbReference type="EMBL" id="ABM72900.1"/>
    </source>
</evidence>
<proteinExistence type="predicted"/>
<gene>
    <name evidence="1" type="ordered locus">P9515_16931</name>
</gene>
<dbReference type="SUPFAM" id="SSF54909">
    <property type="entry name" value="Dimeric alpha+beta barrel"/>
    <property type="match status" value="1"/>
</dbReference>
<dbReference type="Gene3D" id="3.30.70.1060">
    <property type="entry name" value="Dimeric alpha+beta barrel"/>
    <property type="match status" value="1"/>
</dbReference>
<protein>
    <submittedName>
        <fullName evidence="1">Uncharacterized protein</fullName>
    </submittedName>
</protein>
<reference evidence="1 2" key="1">
    <citation type="journal article" date="2007" name="PLoS Genet.">
        <title>Patterns and implications of gene gain and loss in the evolution of Prochlorococcus.</title>
        <authorList>
            <person name="Kettler G.C."/>
            <person name="Martiny A.C."/>
            <person name="Huang K."/>
            <person name="Zucker J."/>
            <person name="Coleman M.L."/>
            <person name="Rodrigue S."/>
            <person name="Chen F."/>
            <person name="Lapidus A."/>
            <person name="Ferriera S."/>
            <person name="Johnson J."/>
            <person name="Steglich C."/>
            <person name="Church G.M."/>
            <person name="Richardson P."/>
            <person name="Chisholm S.W."/>
        </authorList>
    </citation>
    <scope>NUCLEOTIDE SEQUENCE [LARGE SCALE GENOMIC DNA]</scope>
    <source>
        <strain evidence="1 2">MIT 9515</strain>
    </source>
</reference>
<name>A2BYN9_PROM5</name>